<dbReference type="PaxDb" id="39947-A0A0P0XV39"/>
<proteinExistence type="predicted"/>
<evidence type="ECO:0000313" key="3">
    <source>
        <dbReference type="EMBL" id="BAT11029.1"/>
    </source>
</evidence>
<reference evidence="3 4" key="3">
    <citation type="journal article" date="2013" name="Rice">
        <title>Improvement of the Oryza sativa Nipponbare reference genome using next generation sequence and optical map data.</title>
        <authorList>
            <person name="Kawahara Y."/>
            <person name="de la Bastide M."/>
            <person name="Hamilton J.P."/>
            <person name="Kanamori H."/>
            <person name="McCombie W.R."/>
            <person name="Ouyang S."/>
            <person name="Schwartz D.C."/>
            <person name="Tanaka T."/>
            <person name="Wu J."/>
            <person name="Zhou S."/>
            <person name="Childs K.L."/>
            <person name="Davidson R.M."/>
            <person name="Lin H."/>
            <person name="Quesada-Ocampo L."/>
            <person name="Vaillancourt B."/>
            <person name="Sakai H."/>
            <person name="Lee S.S."/>
            <person name="Kim J."/>
            <person name="Numa H."/>
            <person name="Itoh T."/>
            <person name="Buell C.R."/>
            <person name="Matsumoto T."/>
        </authorList>
    </citation>
    <scope>NUCLEOTIDE SEQUENCE [LARGE SCALE GENOMIC DNA]</scope>
    <source>
        <strain evidence="4">cv. Nipponbare</strain>
    </source>
</reference>
<feature type="signal peptide" evidence="2">
    <location>
        <begin position="1"/>
        <end position="16"/>
    </location>
</feature>
<feature type="chain" id="PRO_5006057283" evidence="2">
    <location>
        <begin position="17"/>
        <end position="131"/>
    </location>
</feature>
<reference evidence="4" key="1">
    <citation type="journal article" date="2005" name="Nature">
        <title>The map-based sequence of the rice genome.</title>
        <authorList>
            <consortium name="International rice genome sequencing project (IRGSP)"/>
            <person name="Matsumoto T."/>
            <person name="Wu J."/>
            <person name="Kanamori H."/>
            <person name="Katayose Y."/>
            <person name="Fujisawa M."/>
            <person name="Namiki N."/>
            <person name="Mizuno H."/>
            <person name="Yamamoto K."/>
            <person name="Antonio B.A."/>
            <person name="Baba T."/>
            <person name="Sakata K."/>
            <person name="Nagamura Y."/>
            <person name="Aoki H."/>
            <person name="Arikawa K."/>
            <person name="Arita K."/>
            <person name="Bito T."/>
            <person name="Chiden Y."/>
            <person name="Fujitsuka N."/>
            <person name="Fukunaka R."/>
            <person name="Hamada M."/>
            <person name="Harada C."/>
            <person name="Hayashi A."/>
            <person name="Hijishita S."/>
            <person name="Honda M."/>
            <person name="Hosokawa S."/>
            <person name="Ichikawa Y."/>
            <person name="Idonuma A."/>
            <person name="Iijima M."/>
            <person name="Ikeda M."/>
            <person name="Ikeno M."/>
            <person name="Ito K."/>
            <person name="Ito S."/>
            <person name="Ito T."/>
            <person name="Ito Y."/>
            <person name="Ito Y."/>
            <person name="Iwabuchi A."/>
            <person name="Kamiya K."/>
            <person name="Karasawa W."/>
            <person name="Kurita K."/>
            <person name="Katagiri S."/>
            <person name="Kikuta A."/>
            <person name="Kobayashi H."/>
            <person name="Kobayashi N."/>
            <person name="Machita K."/>
            <person name="Maehara T."/>
            <person name="Masukawa M."/>
            <person name="Mizubayashi T."/>
            <person name="Mukai Y."/>
            <person name="Nagasaki H."/>
            <person name="Nagata Y."/>
            <person name="Naito S."/>
            <person name="Nakashima M."/>
            <person name="Nakama Y."/>
            <person name="Nakamichi Y."/>
            <person name="Nakamura M."/>
            <person name="Meguro A."/>
            <person name="Negishi M."/>
            <person name="Ohta I."/>
            <person name="Ohta T."/>
            <person name="Okamoto M."/>
            <person name="Ono N."/>
            <person name="Saji S."/>
            <person name="Sakaguchi M."/>
            <person name="Sakai K."/>
            <person name="Shibata M."/>
            <person name="Shimokawa T."/>
            <person name="Song J."/>
            <person name="Takazaki Y."/>
            <person name="Terasawa K."/>
            <person name="Tsugane M."/>
            <person name="Tsuji K."/>
            <person name="Ueda S."/>
            <person name="Waki K."/>
            <person name="Yamagata H."/>
            <person name="Yamamoto M."/>
            <person name="Yamamoto S."/>
            <person name="Yamane H."/>
            <person name="Yoshiki S."/>
            <person name="Yoshihara R."/>
            <person name="Yukawa K."/>
            <person name="Zhong H."/>
            <person name="Yano M."/>
            <person name="Yuan Q."/>
            <person name="Ouyang S."/>
            <person name="Liu J."/>
            <person name="Jones K.M."/>
            <person name="Gansberger K."/>
            <person name="Moffat K."/>
            <person name="Hill J."/>
            <person name="Bera J."/>
            <person name="Fadrosh D."/>
            <person name="Jin S."/>
            <person name="Johri S."/>
            <person name="Kim M."/>
            <person name="Overton L."/>
            <person name="Reardon M."/>
            <person name="Tsitrin T."/>
            <person name="Vuong H."/>
            <person name="Weaver B."/>
            <person name="Ciecko A."/>
            <person name="Tallon L."/>
            <person name="Jackson J."/>
            <person name="Pai G."/>
            <person name="Aken S.V."/>
            <person name="Utterback T."/>
            <person name="Reidmuller S."/>
            <person name="Feldblyum T."/>
            <person name="Hsiao J."/>
            <person name="Zismann V."/>
            <person name="Iobst S."/>
            <person name="de Vazeille A.R."/>
            <person name="Buell C.R."/>
            <person name="Ying K."/>
            <person name="Li Y."/>
            <person name="Lu T."/>
            <person name="Huang Y."/>
            <person name="Zhao Q."/>
            <person name="Feng Q."/>
            <person name="Zhang L."/>
            <person name="Zhu J."/>
            <person name="Weng Q."/>
            <person name="Mu J."/>
            <person name="Lu Y."/>
            <person name="Fan D."/>
            <person name="Liu Y."/>
            <person name="Guan J."/>
            <person name="Zhang Y."/>
            <person name="Yu S."/>
            <person name="Liu X."/>
            <person name="Zhang Y."/>
            <person name="Hong G."/>
            <person name="Han B."/>
            <person name="Choisne N."/>
            <person name="Demange N."/>
            <person name="Orjeda G."/>
            <person name="Samain S."/>
            <person name="Cattolico L."/>
            <person name="Pelletier E."/>
            <person name="Couloux A."/>
            <person name="Segurens B."/>
            <person name="Wincker P."/>
            <person name="D'Hont A."/>
            <person name="Scarpelli C."/>
            <person name="Weissenbach J."/>
            <person name="Salanoubat M."/>
            <person name="Quetier F."/>
            <person name="Yu Y."/>
            <person name="Kim H.R."/>
            <person name="Rambo T."/>
            <person name="Currie J."/>
            <person name="Collura K."/>
            <person name="Luo M."/>
            <person name="Yang T."/>
            <person name="Ammiraju J.S.S."/>
            <person name="Engler F."/>
            <person name="Soderlund C."/>
            <person name="Wing R.A."/>
            <person name="Palmer L.E."/>
            <person name="de la Bastide M."/>
            <person name="Spiegel L."/>
            <person name="Nascimento L."/>
            <person name="Zutavern T."/>
            <person name="O'Shaughnessy A."/>
            <person name="Dike S."/>
            <person name="Dedhia N."/>
            <person name="Preston R."/>
            <person name="Balija V."/>
            <person name="McCombie W.R."/>
            <person name="Chow T."/>
            <person name="Chen H."/>
            <person name="Chung M."/>
            <person name="Chen C."/>
            <person name="Shaw J."/>
            <person name="Wu H."/>
            <person name="Hsiao K."/>
            <person name="Chao Y."/>
            <person name="Chu M."/>
            <person name="Cheng C."/>
            <person name="Hour A."/>
            <person name="Lee P."/>
            <person name="Lin S."/>
            <person name="Lin Y."/>
            <person name="Liou J."/>
            <person name="Liu S."/>
            <person name="Hsing Y."/>
            <person name="Raghuvanshi S."/>
            <person name="Mohanty A."/>
            <person name="Bharti A.K."/>
            <person name="Gaur A."/>
            <person name="Gupta V."/>
            <person name="Kumar D."/>
            <person name="Ravi V."/>
            <person name="Vij S."/>
            <person name="Kapur A."/>
            <person name="Khurana P."/>
            <person name="Khurana P."/>
            <person name="Khurana J.P."/>
            <person name="Tyagi A.K."/>
            <person name="Gaikwad K."/>
            <person name="Singh A."/>
            <person name="Dalal V."/>
            <person name="Srivastava S."/>
            <person name="Dixit A."/>
            <person name="Pal A.K."/>
            <person name="Ghazi I.A."/>
            <person name="Yadav M."/>
            <person name="Pandit A."/>
            <person name="Bhargava A."/>
            <person name="Sureshbabu K."/>
            <person name="Batra K."/>
            <person name="Sharma T.R."/>
            <person name="Mohapatra T."/>
            <person name="Singh N.K."/>
            <person name="Messing J."/>
            <person name="Nelson A.B."/>
            <person name="Fuks G."/>
            <person name="Kavchok S."/>
            <person name="Keizer G."/>
            <person name="Linton E."/>
            <person name="Llaca V."/>
            <person name="Song R."/>
            <person name="Tanyolac B."/>
            <person name="Young S."/>
            <person name="Ho-Il K."/>
            <person name="Hahn J.H."/>
            <person name="Sangsakoo G."/>
            <person name="Vanavichit A."/>
            <person name="de Mattos Luiz.A.T."/>
            <person name="Zimmer P.D."/>
            <person name="Malone G."/>
            <person name="Dellagostin O."/>
            <person name="de Oliveira A.C."/>
            <person name="Bevan M."/>
            <person name="Bancroft I."/>
            <person name="Minx P."/>
            <person name="Cordum H."/>
            <person name="Wilson R."/>
            <person name="Cheng Z."/>
            <person name="Jin W."/>
            <person name="Jiang J."/>
            <person name="Leong S.A."/>
            <person name="Iwama H."/>
            <person name="Gojobori T."/>
            <person name="Itoh T."/>
            <person name="Niimura Y."/>
            <person name="Fujii Y."/>
            <person name="Habara T."/>
            <person name="Sakai H."/>
            <person name="Sato Y."/>
            <person name="Wilson G."/>
            <person name="Kumar K."/>
            <person name="McCouch S."/>
            <person name="Juretic N."/>
            <person name="Hoen D."/>
            <person name="Wright S."/>
            <person name="Bruskiewich R."/>
            <person name="Bureau T."/>
            <person name="Miyao A."/>
            <person name="Hirochika H."/>
            <person name="Nishikawa T."/>
            <person name="Kadowaki K."/>
            <person name="Sugiura M."/>
            <person name="Burr B."/>
            <person name="Sasaki T."/>
        </authorList>
    </citation>
    <scope>NUCLEOTIDE SEQUENCE [LARGE SCALE GENOMIC DNA]</scope>
    <source>
        <strain evidence="4">cv. Nipponbare</strain>
    </source>
</reference>
<keyword evidence="2" id="KW-0732">Signal</keyword>
<dbReference type="Proteomes" id="UP000059680">
    <property type="component" value="Chromosome 10"/>
</dbReference>
<reference evidence="3 4" key="2">
    <citation type="journal article" date="2013" name="Plant Cell Physiol.">
        <title>Rice Annotation Project Database (RAP-DB): an integrative and interactive database for rice genomics.</title>
        <authorList>
            <person name="Sakai H."/>
            <person name="Lee S.S."/>
            <person name="Tanaka T."/>
            <person name="Numa H."/>
            <person name="Kim J."/>
            <person name="Kawahara Y."/>
            <person name="Wakimoto H."/>
            <person name="Yang C.C."/>
            <person name="Iwamoto M."/>
            <person name="Abe T."/>
            <person name="Yamada Y."/>
            <person name="Muto A."/>
            <person name="Inokuchi H."/>
            <person name="Ikemura T."/>
            <person name="Matsumoto T."/>
            <person name="Sasaki T."/>
            <person name="Itoh T."/>
        </authorList>
    </citation>
    <scope>NUCLEOTIDE SEQUENCE [LARGE SCALE GENOMIC DNA]</scope>
    <source>
        <strain evidence="4">cv. Nipponbare</strain>
    </source>
</reference>
<protein>
    <submittedName>
        <fullName evidence="3">Os10g0439682 protein</fullName>
    </submittedName>
</protein>
<evidence type="ECO:0000313" key="4">
    <source>
        <dbReference type="Proteomes" id="UP000059680"/>
    </source>
</evidence>
<evidence type="ECO:0000256" key="1">
    <source>
        <dbReference type="SAM" id="MobiDB-lite"/>
    </source>
</evidence>
<keyword evidence="4" id="KW-1185">Reference proteome</keyword>
<dbReference type="Gramene" id="Os10t0439682-00">
    <property type="protein sequence ID" value="Os10t0439682-00"/>
    <property type="gene ID" value="Os10g0439682"/>
</dbReference>
<evidence type="ECO:0000256" key="2">
    <source>
        <dbReference type="SAM" id="SignalP"/>
    </source>
</evidence>
<feature type="region of interest" description="Disordered" evidence="1">
    <location>
        <begin position="83"/>
        <end position="106"/>
    </location>
</feature>
<accession>A0A0P0XV39</accession>
<dbReference type="AlphaFoldDB" id="A0A0P0XV39"/>
<organism evidence="3 4">
    <name type="scientific">Oryza sativa subsp. japonica</name>
    <name type="common">Rice</name>
    <dbReference type="NCBI Taxonomy" id="39947"/>
    <lineage>
        <taxon>Eukaryota</taxon>
        <taxon>Viridiplantae</taxon>
        <taxon>Streptophyta</taxon>
        <taxon>Embryophyta</taxon>
        <taxon>Tracheophyta</taxon>
        <taxon>Spermatophyta</taxon>
        <taxon>Magnoliopsida</taxon>
        <taxon>Liliopsida</taxon>
        <taxon>Poales</taxon>
        <taxon>Poaceae</taxon>
        <taxon>BOP clade</taxon>
        <taxon>Oryzoideae</taxon>
        <taxon>Oryzeae</taxon>
        <taxon>Oryzinae</taxon>
        <taxon>Oryza</taxon>
        <taxon>Oryza sativa</taxon>
    </lineage>
</organism>
<gene>
    <name evidence="3" type="ordered locus">Os10g0439682</name>
    <name evidence="3" type="ORF">OSNPB_100439682</name>
</gene>
<sequence length="131" mass="14403">MICSKISSIFFRLASALRGAVPSIRASLLDGKRSATVSHDVWLRAVQSAPRNSSRCLLRPPTQHLTMMSLTSLATLSLRFTATSPPPAADAARSRTRRATSSSRIRRNDLTRAAVSSCCVQSILRWRHRSP</sequence>
<name>A0A0P0XV39_ORYSJ</name>
<dbReference type="InParanoid" id="A0A0P0XV39"/>
<dbReference type="EMBL" id="AP014966">
    <property type="protein sequence ID" value="BAT11029.1"/>
    <property type="molecule type" value="Genomic_DNA"/>
</dbReference>